<evidence type="ECO:0000313" key="6">
    <source>
        <dbReference type="Proteomes" id="UP001231518"/>
    </source>
</evidence>
<feature type="compositionally biased region" description="Basic and acidic residues" evidence="3">
    <location>
        <begin position="121"/>
        <end position="145"/>
    </location>
</feature>
<dbReference type="PANTHER" id="PTHR48029">
    <property type="entry name" value="NUCLEOLAR PROTEIN 8"/>
    <property type="match status" value="1"/>
</dbReference>
<feature type="region of interest" description="Disordered" evidence="3">
    <location>
        <begin position="463"/>
        <end position="489"/>
    </location>
</feature>
<evidence type="ECO:0000259" key="4">
    <source>
        <dbReference type="PROSITE" id="PS50102"/>
    </source>
</evidence>
<dbReference type="Proteomes" id="UP001231518">
    <property type="component" value="Chromosome 18"/>
</dbReference>
<feature type="compositionally biased region" description="Basic and acidic residues" evidence="3">
    <location>
        <begin position="205"/>
        <end position="228"/>
    </location>
</feature>
<dbReference type="SMART" id="SM00360">
    <property type="entry name" value="RRM"/>
    <property type="match status" value="1"/>
</dbReference>
<dbReference type="SUPFAM" id="SSF54928">
    <property type="entry name" value="RNA-binding domain, RBD"/>
    <property type="match status" value="1"/>
</dbReference>
<feature type="compositionally biased region" description="Basic and acidic residues" evidence="3">
    <location>
        <begin position="98"/>
        <end position="108"/>
    </location>
</feature>
<feature type="region of interest" description="Disordered" evidence="3">
    <location>
        <begin position="98"/>
        <end position="145"/>
    </location>
</feature>
<keyword evidence="6" id="KW-1185">Reference proteome</keyword>
<gene>
    <name evidence="5" type="ORF">PYW07_005882</name>
</gene>
<dbReference type="InterPro" id="IPR012677">
    <property type="entry name" value="Nucleotide-bd_a/b_plait_sf"/>
</dbReference>
<feature type="compositionally biased region" description="Acidic residues" evidence="3">
    <location>
        <begin position="324"/>
        <end position="333"/>
    </location>
</feature>
<name>A0AAD7YIW7_MYTSE</name>
<organism evidence="5 6">
    <name type="scientific">Mythimna separata</name>
    <name type="common">Oriental armyworm</name>
    <name type="synonym">Pseudaletia separata</name>
    <dbReference type="NCBI Taxonomy" id="271217"/>
    <lineage>
        <taxon>Eukaryota</taxon>
        <taxon>Metazoa</taxon>
        <taxon>Ecdysozoa</taxon>
        <taxon>Arthropoda</taxon>
        <taxon>Hexapoda</taxon>
        <taxon>Insecta</taxon>
        <taxon>Pterygota</taxon>
        <taxon>Neoptera</taxon>
        <taxon>Endopterygota</taxon>
        <taxon>Lepidoptera</taxon>
        <taxon>Glossata</taxon>
        <taxon>Ditrysia</taxon>
        <taxon>Noctuoidea</taxon>
        <taxon>Noctuidae</taxon>
        <taxon>Noctuinae</taxon>
        <taxon>Hadenini</taxon>
        <taxon>Mythimna</taxon>
    </lineage>
</organism>
<dbReference type="InterPro" id="IPR000504">
    <property type="entry name" value="RRM_dom"/>
</dbReference>
<evidence type="ECO:0000313" key="5">
    <source>
        <dbReference type="EMBL" id="KAJ8717952.1"/>
    </source>
</evidence>
<reference evidence="5" key="1">
    <citation type="submission" date="2023-03" db="EMBL/GenBank/DDBJ databases">
        <title>Chromosome-level genomes of two armyworms, Mythimna separata and Mythimna loreyi, provide insights into the biosynthesis and reception of sex pheromones.</title>
        <authorList>
            <person name="Zhao H."/>
        </authorList>
    </citation>
    <scope>NUCLEOTIDE SEQUENCE</scope>
    <source>
        <strain evidence="5">BeijingLab</strain>
        <tissue evidence="5">Pupa</tissue>
    </source>
</reference>
<protein>
    <recommendedName>
        <fullName evidence="4">RRM domain-containing protein</fullName>
    </recommendedName>
</protein>
<feature type="region of interest" description="Disordered" evidence="3">
    <location>
        <begin position="502"/>
        <end position="529"/>
    </location>
</feature>
<feature type="region of interest" description="Disordered" evidence="3">
    <location>
        <begin position="323"/>
        <end position="351"/>
    </location>
</feature>
<dbReference type="InterPro" id="IPR035979">
    <property type="entry name" value="RBD_domain_sf"/>
</dbReference>
<feature type="compositionally biased region" description="Basic residues" evidence="3">
    <location>
        <begin position="586"/>
        <end position="607"/>
    </location>
</feature>
<dbReference type="PANTHER" id="PTHR48029:SF1">
    <property type="entry name" value="NUCLEOLAR PROTEIN 8"/>
    <property type="match status" value="1"/>
</dbReference>
<dbReference type="Gene3D" id="3.30.70.330">
    <property type="match status" value="1"/>
</dbReference>
<keyword evidence="1 2" id="KW-0694">RNA-binding</keyword>
<feature type="domain" description="RRM" evidence="4">
    <location>
        <begin position="5"/>
        <end position="85"/>
    </location>
</feature>
<feature type="compositionally biased region" description="Basic and acidic residues" evidence="3">
    <location>
        <begin position="418"/>
        <end position="438"/>
    </location>
</feature>
<accession>A0AAD7YIW7</accession>
<evidence type="ECO:0000256" key="2">
    <source>
        <dbReference type="PROSITE-ProRule" id="PRU00176"/>
    </source>
</evidence>
<dbReference type="GO" id="GO:0003723">
    <property type="term" value="F:RNA binding"/>
    <property type="evidence" value="ECO:0007669"/>
    <property type="project" value="UniProtKB-UniRule"/>
</dbReference>
<evidence type="ECO:0000256" key="1">
    <source>
        <dbReference type="ARBA" id="ARBA00022884"/>
    </source>
</evidence>
<dbReference type="PROSITE" id="PS50102">
    <property type="entry name" value="RRM"/>
    <property type="match status" value="1"/>
</dbReference>
<comment type="caution">
    <text evidence="5">The sequence shown here is derived from an EMBL/GenBank/DDBJ whole genome shotgun (WGS) entry which is preliminary data.</text>
</comment>
<feature type="region of interest" description="Disordered" evidence="3">
    <location>
        <begin position="371"/>
        <end position="438"/>
    </location>
</feature>
<evidence type="ECO:0000256" key="3">
    <source>
        <dbReference type="SAM" id="MobiDB-lite"/>
    </source>
</evidence>
<feature type="region of interest" description="Disordered" evidence="3">
    <location>
        <begin position="198"/>
        <end position="228"/>
    </location>
</feature>
<dbReference type="Pfam" id="PF00076">
    <property type="entry name" value="RRM_1"/>
    <property type="match status" value="1"/>
</dbReference>
<dbReference type="EMBL" id="JARGEI010000016">
    <property type="protein sequence ID" value="KAJ8717952.1"/>
    <property type="molecule type" value="Genomic_DNA"/>
</dbReference>
<feature type="compositionally biased region" description="Acidic residues" evidence="3">
    <location>
        <begin position="470"/>
        <end position="480"/>
    </location>
</feature>
<feature type="region of interest" description="Disordered" evidence="3">
    <location>
        <begin position="584"/>
        <end position="607"/>
    </location>
</feature>
<sequence length="607" mass="70161">MISATRLFVGNLPGNTEANDLHSAFSVFGKITNLDLKSKPGDGNECKKFAFVSLSADNPNVESCIKHFSNEDFQGNRLYVTRARESFLERLQRERELAQTKEAEKNGQEEQLPTTIPSIRLSDKLNPRKRKIEQQNHDSNHDKTYRHEKHFEEEIVMNEDSSFTNNNKLKSKKPFREEKQNKVASNYLAGKNEASNNKNLSIVTEADKKKHEAEKKRQESMKRKRQEFKEKKMIIKSGLTGVDKVQNKKVIFSDTEEYAPTIEINNKTNKKNNQKGLFDDDAEGSDDELNFEIKKQYEGKKGQKVLDLQSRYKSDKRFTLDERFIEEDEEENVNQEQSNNNEEVELGTADEKAKQMNILQDVLGVTIKPKYTENDSRKSKPKLGMLRFDPLQPDHAKFLAPVEPKPEPVKKSKKKAKEKQEDIKEVQPEPEGPKIEVSKEQFYKVSDALKEAIAQPSSFSLRSLFGNKENDDDGPQEQETDYIPLEAPKAKKVKNPLDLKEKNPFVYDSSDSETEDVEVKTEQQPAPATETKAVWKENLFFAKFDSRLKDGLLFFSKEPENEVQKERRGLKSLMKKRIYNKDRKNQMFKKKIGGKKKSMKKPFKNKS</sequence>
<proteinExistence type="predicted"/>
<dbReference type="AlphaFoldDB" id="A0AAD7YIW7"/>